<sequence>MTTIWERMAKEWRISKPKIDKARLEEDIRGNLDNVMKTIEKSNSVPSVLDAINADDDDDDW</sequence>
<gene>
    <name evidence="1" type="ORF">COF57_27000</name>
</gene>
<reference evidence="1 2" key="1">
    <citation type="submission" date="2017-09" db="EMBL/GenBank/DDBJ databases">
        <title>Large-scale bioinformatics analysis of Bacillus genomes uncovers conserved roles of natural products in bacterial physiology.</title>
        <authorList>
            <consortium name="Agbiome Team Llc"/>
            <person name="Bleich R.M."/>
            <person name="Grubbs K.J."/>
            <person name="Santa Maria K.C."/>
            <person name="Allen S.E."/>
            <person name="Farag S."/>
            <person name="Shank E.A."/>
            <person name="Bowers A."/>
        </authorList>
    </citation>
    <scope>NUCLEOTIDE SEQUENCE [LARGE SCALE GENOMIC DNA]</scope>
    <source>
        <strain evidence="1 2">AFS044295</strain>
    </source>
</reference>
<evidence type="ECO:0000313" key="1">
    <source>
        <dbReference type="EMBL" id="PHD56528.1"/>
    </source>
</evidence>
<accession>A0A2C4PWK7</accession>
<dbReference type="AlphaFoldDB" id="A0A2C4PWK7"/>
<evidence type="ECO:0000313" key="2">
    <source>
        <dbReference type="Proteomes" id="UP000223364"/>
    </source>
</evidence>
<dbReference type="EMBL" id="NUSP01000033">
    <property type="protein sequence ID" value="PHD56528.1"/>
    <property type="molecule type" value="Genomic_DNA"/>
</dbReference>
<name>A0A2C4PWK7_9BACI</name>
<dbReference type="Proteomes" id="UP000223364">
    <property type="component" value="Unassembled WGS sequence"/>
</dbReference>
<comment type="caution">
    <text evidence="1">The sequence shown here is derived from an EMBL/GenBank/DDBJ whole genome shotgun (WGS) entry which is preliminary data.</text>
</comment>
<proteinExistence type="predicted"/>
<organism evidence="1 2">
    <name type="scientific">Bacillus wiedmannii</name>
    <dbReference type="NCBI Taxonomy" id="1890302"/>
    <lineage>
        <taxon>Bacteria</taxon>
        <taxon>Bacillati</taxon>
        <taxon>Bacillota</taxon>
        <taxon>Bacilli</taxon>
        <taxon>Bacillales</taxon>
        <taxon>Bacillaceae</taxon>
        <taxon>Bacillus</taxon>
        <taxon>Bacillus cereus group</taxon>
    </lineage>
</organism>
<protein>
    <submittedName>
        <fullName evidence="1">Uncharacterized protein</fullName>
    </submittedName>
</protein>
<dbReference type="RefSeq" id="WP_098541708.1">
    <property type="nucleotide sequence ID" value="NZ_NUSP01000033.1"/>
</dbReference>